<dbReference type="RefSeq" id="WP_306865433.1">
    <property type="nucleotide sequence ID" value="NZ_JAUSRB010000002.1"/>
</dbReference>
<protein>
    <submittedName>
        <fullName evidence="1">NTP pyrophosphatase (Non-canonical NTP hydrolase)</fullName>
    </submittedName>
</protein>
<dbReference type="InterPro" id="IPR025984">
    <property type="entry name" value="DCTPP"/>
</dbReference>
<evidence type="ECO:0000313" key="1">
    <source>
        <dbReference type="EMBL" id="MDP9865703.1"/>
    </source>
</evidence>
<dbReference type="PANTHER" id="PTHR46523">
    <property type="entry name" value="DCTP PYROPHOSPHATASE 1"/>
    <property type="match status" value="1"/>
</dbReference>
<sequence length="118" mass="13310">MRDLEELADRLRRFAQARDWEQFHTPKNLAMALAGEVGELLAELQWLTPEESSNVMDDPESAARLRSEVADVMIYLSRLADVLGIDLIDAAHAKLDQSDKRYAVETYRGSARKAPPLV</sequence>
<dbReference type="Proteomes" id="UP001230426">
    <property type="component" value="Unassembled WGS sequence"/>
</dbReference>
<proteinExistence type="predicted"/>
<dbReference type="GO" id="GO:0016787">
    <property type="term" value="F:hydrolase activity"/>
    <property type="evidence" value="ECO:0007669"/>
    <property type="project" value="UniProtKB-KW"/>
</dbReference>
<dbReference type="InterPro" id="IPR052555">
    <property type="entry name" value="dCTP_Pyrophosphatase"/>
</dbReference>
<dbReference type="PANTHER" id="PTHR46523:SF1">
    <property type="entry name" value="DCTP PYROPHOSPHATASE 1"/>
    <property type="match status" value="1"/>
</dbReference>
<name>A0ABT9R989_9ACTN</name>
<dbReference type="CDD" id="cd11537">
    <property type="entry name" value="NTP-PPase_RS21-C6_like"/>
    <property type="match status" value="1"/>
</dbReference>
<accession>A0ABT9R989</accession>
<keyword evidence="2" id="KW-1185">Reference proteome</keyword>
<gene>
    <name evidence="1" type="ORF">J2S55_004969</name>
</gene>
<dbReference type="PIRSF" id="PIRSF029826">
    <property type="entry name" value="UCP029826_pph"/>
    <property type="match status" value="1"/>
</dbReference>
<keyword evidence="1" id="KW-0378">Hydrolase</keyword>
<evidence type="ECO:0000313" key="2">
    <source>
        <dbReference type="Proteomes" id="UP001230426"/>
    </source>
</evidence>
<dbReference type="SUPFAM" id="SSF101386">
    <property type="entry name" value="all-alpha NTP pyrophosphatases"/>
    <property type="match status" value="1"/>
</dbReference>
<comment type="caution">
    <text evidence="1">The sequence shown here is derived from an EMBL/GenBank/DDBJ whole genome shotgun (WGS) entry which is preliminary data.</text>
</comment>
<dbReference type="Pfam" id="PF12643">
    <property type="entry name" value="MazG-like"/>
    <property type="match status" value="1"/>
</dbReference>
<dbReference type="EMBL" id="JAUSRB010000002">
    <property type="protein sequence ID" value="MDP9865703.1"/>
    <property type="molecule type" value="Genomic_DNA"/>
</dbReference>
<dbReference type="Gene3D" id="1.10.287.1080">
    <property type="entry name" value="MazG-like"/>
    <property type="match status" value="1"/>
</dbReference>
<reference evidence="1 2" key="1">
    <citation type="submission" date="2023-07" db="EMBL/GenBank/DDBJ databases">
        <title>Sequencing the genomes of 1000 actinobacteria strains.</title>
        <authorList>
            <person name="Klenk H.-P."/>
        </authorList>
    </citation>
    <scope>NUCLEOTIDE SEQUENCE [LARGE SCALE GENOMIC DNA]</scope>
    <source>
        <strain evidence="1 2">DSM 44109</strain>
    </source>
</reference>
<organism evidence="1 2">
    <name type="scientific">Streptosporangium brasiliense</name>
    <dbReference type="NCBI Taxonomy" id="47480"/>
    <lineage>
        <taxon>Bacteria</taxon>
        <taxon>Bacillati</taxon>
        <taxon>Actinomycetota</taxon>
        <taxon>Actinomycetes</taxon>
        <taxon>Streptosporangiales</taxon>
        <taxon>Streptosporangiaceae</taxon>
        <taxon>Streptosporangium</taxon>
    </lineage>
</organism>